<evidence type="ECO:0000313" key="3">
    <source>
        <dbReference type="Proteomes" id="UP000030671"/>
    </source>
</evidence>
<dbReference type="AlphaFoldDB" id="W4JPE7"/>
<evidence type="ECO:0000256" key="1">
    <source>
        <dbReference type="SAM" id="MobiDB-lite"/>
    </source>
</evidence>
<dbReference type="KEGG" id="hir:HETIRDRAFT_423133"/>
<accession>W4JPE7</accession>
<proteinExistence type="predicted"/>
<dbReference type="GeneID" id="20673874"/>
<keyword evidence="3" id="KW-1185">Reference proteome</keyword>
<dbReference type="HOGENOM" id="CLU_2961068_0_0_1"/>
<sequence length="59" mass="6479">MSFVRKTPTHPTGGYRSHEENISRAQSATLPKQGIEVEACCFVSAAGNERLRSQEAEKS</sequence>
<gene>
    <name evidence="2" type="ORF">HETIRDRAFT_423133</name>
</gene>
<dbReference type="EMBL" id="KI925466">
    <property type="protein sequence ID" value="ETW75442.1"/>
    <property type="molecule type" value="Genomic_DNA"/>
</dbReference>
<name>W4JPE7_HETIT</name>
<protein>
    <submittedName>
        <fullName evidence="2">Uncharacterized protein</fullName>
    </submittedName>
</protein>
<organism evidence="2 3">
    <name type="scientific">Heterobasidion irregulare (strain TC 32-1)</name>
    <dbReference type="NCBI Taxonomy" id="747525"/>
    <lineage>
        <taxon>Eukaryota</taxon>
        <taxon>Fungi</taxon>
        <taxon>Dikarya</taxon>
        <taxon>Basidiomycota</taxon>
        <taxon>Agaricomycotina</taxon>
        <taxon>Agaricomycetes</taxon>
        <taxon>Russulales</taxon>
        <taxon>Bondarzewiaceae</taxon>
        <taxon>Heterobasidion</taxon>
        <taxon>Heterobasidion annosum species complex</taxon>
    </lineage>
</organism>
<dbReference type="RefSeq" id="XP_009552860.1">
    <property type="nucleotide sequence ID" value="XM_009554565.1"/>
</dbReference>
<dbReference type="Proteomes" id="UP000030671">
    <property type="component" value="Unassembled WGS sequence"/>
</dbReference>
<feature type="region of interest" description="Disordered" evidence="1">
    <location>
        <begin position="1"/>
        <end position="26"/>
    </location>
</feature>
<reference evidence="2 3" key="1">
    <citation type="journal article" date="2012" name="New Phytol.">
        <title>Insight into trade-off between wood decay and parasitism from the genome of a fungal forest pathogen.</title>
        <authorList>
            <person name="Olson A."/>
            <person name="Aerts A."/>
            <person name="Asiegbu F."/>
            <person name="Belbahri L."/>
            <person name="Bouzid O."/>
            <person name="Broberg A."/>
            <person name="Canback B."/>
            <person name="Coutinho P.M."/>
            <person name="Cullen D."/>
            <person name="Dalman K."/>
            <person name="Deflorio G."/>
            <person name="van Diepen L.T."/>
            <person name="Dunand C."/>
            <person name="Duplessis S."/>
            <person name="Durling M."/>
            <person name="Gonthier P."/>
            <person name="Grimwood J."/>
            <person name="Fossdal C.G."/>
            <person name="Hansson D."/>
            <person name="Henrissat B."/>
            <person name="Hietala A."/>
            <person name="Himmelstrand K."/>
            <person name="Hoffmeister D."/>
            <person name="Hogberg N."/>
            <person name="James T.Y."/>
            <person name="Karlsson M."/>
            <person name="Kohler A."/>
            <person name="Kues U."/>
            <person name="Lee Y.H."/>
            <person name="Lin Y.C."/>
            <person name="Lind M."/>
            <person name="Lindquist E."/>
            <person name="Lombard V."/>
            <person name="Lucas S."/>
            <person name="Lunden K."/>
            <person name="Morin E."/>
            <person name="Murat C."/>
            <person name="Park J."/>
            <person name="Raffaello T."/>
            <person name="Rouze P."/>
            <person name="Salamov A."/>
            <person name="Schmutz J."/>
            <person name="Solheim H."/>
            <person name="Stahlberg J."/>
            <person name="Velez H."/>
            <person name="de Vries R.P."/>
            <person name="Wiebenga A."/>
            <person name="Woodward S."/>
            <person name="Yakovlev I."/>
            <person name="Garbelotto M."/>
            <person name="Martin F."/>
            <person name="Grigoriev I.V."/>
            <person name="Stenlid J."/>
        </authorList>
    </citation>
    <scope>NUCLEOTIDE SEQUENCE [LARGE SCALE GENOMIC DNA]</scope>
    <source>
        <strain evidence="2 3">TC 32-1</strain>
    </source>
</reference>
<dbReference type="InParanoid" id="W4JPE7"/>
<evidence type="ECO:0000313" key="2">
    <source>
        <dbReference type="EMBL" id="ETW75442.1"/>
    </source>
</evidence>